<dbReference type="EMBL" id="LUTU01000005">
    <property type="protein sequence ID" value="OAJ68042.1"/>
    <property type="molecule type" value="Genomic_DNA"/>
</dbReference>
<evidence type="ECO:0000313" key="2">
    <source>
        <dbReference type="Proteomes" id="UP000077786"/>
    </source>
</evidence>
<gene>
    <name evidence="1" type="ORF">A0123_00743</name>
</gene>
<dbReference type="PATRIC" id="fig|38307.3.peg.764"/>
<dbReference type="Proteomes" id="UP000077786">
    <property type="component" value="Unassembled WGS sequence"/>
</dbReference>
<organism evidence="1 2">
    <name type="scientific">Gluconobacter cerinus</name>
    <dbReference type="NCBI Taxonomy" id="38307"/>
    <lineage>
        <taxon>Bacteria</taxon>
        <taxon>Pseudomonadati</taxon>
        <taxon>Pseudomonadota</taxon>
        <taxon>Alphaproteobacteria</taxon>
        <taxon>Acetobacterales</taxon>
        <taxon>Acetobacteraceae</taxon>
        <taxon>Gluconobacter</taxon>
    </lineage>
</organism>
<accession>A0A1B6VLE7</accession>
<reference evidence="1 2" key="1">
    <citation type="submission" date="2016-03" db="EMBL/GenBank/DDBJ databases">
        <title>Draft genome sequence of Gluconobacter cerinus strain CECT 9110.</title>
        <authorList>
            <person name="Sainz F."/>
            <person name="Mas A."/>
            <person name="Torija M.J."/>
        </authorList>
    </citation>
    <scope>NUCLEOTIDE SEQUENCE [LARGE SCALE GENOMIC DNA]</scope>
    <source>
        <strain evidence="1 2">CECT 9110</strain>
    </source>
</reference>
<name>A0A1B6VLE7_9PROT</name>
<sequence>MQFSSGAGFNVTQMGTVFTQIHEMMRQYSYFRIGILLVLYRRVIVCSLLKKRFGVIEYFVTRCQNEFVLLGLFAILSHEKKNLPVSERI</sequence>
<protein>
    <submittedName>
        <fullName evidence="1">Uncharacterized protein</fullName>
    </submittedName>
</protein>
<proteinExistence type="predicted"/>
<dbReference type="AlphaFoldDB" id="A0A1B6VLE7"/>
<comment type="caution">
    <text evidence="1">The sequence shown here is derived from an EMBL/GenBank/DDBJ whole genome shotgun (WGS) entry which is preliminary data.</text>
</comment>
<evidence type="ECO:0000313" key="1">
    <source>
        <dbReference type="EMBL" id="OAJ68042.1"/>
    </source>
</evidence>